<dbReference type="AlphaFoldDB" id="A0A5C1A528"/>
<evidence type="ECO:0008006" key="4">
    <source>
        <dbReference type="Google" id="ProtNLM"/>
    </source>
</evidence>
<proteinExistence type="predicted"/>
<keyword evidence="3" id="KW-1185">Reference proteome</keyword>
<name>A0A5C1A528_9BACT</name>
<protein>
    <recommendedName>
        <fullName evidence="4">PEP-CTERM sorting domain-containing protein</fullName>
    </recommendedName>
</protein>
<dbReference type="Proteomes" id="UP000324974">
    <property type="component" value="Chromosome"/>
</dbReference>
<dbReference type="RefSeq" id="WP_149109127.1">
    <property type="nucleotide sequence ID" value="NZ_CP042425.1"/>
</dbReference>
<feature type="signal peptide" evidence="1">
    <location>
        <begin position="1"/>
        <end position="29"/>
    </location>
</feature>
<reference evidence="3" key="1">
    <citation type="submission" date="2019-08" db="EMBL/GenBank/DDBJ databases">
        <title>Limnoglobus roseus gen. nov., sp. nov., a novel freshwater planctomycete with a giant genome from the family Gemmataceae.</title>
        <authorList>
            <person name="Kulichevskaya I.S."/>
            <person name="Naumoff D.G."/>
            <person name="Miroshnikov K."/>
            <person name="Ivanova A."/>
            <person name="Philippov D.A."/>
            <person name="Hakobyan A."/>
            <person name="Rijpstra I.C."/>
            <person name="Sinninghe Damste J.S."/>
            <person name="Liesack W."/>
            <person name="Dedysh S.N."/>
        </authorList>
    </citation>
    <scope>NUCLEOTIDE SEQUENCE [LARGE SCALE GENOMIC DNA]</scope>
    <source>
        <strain evidence="3">PX52</strain>
    </source>
</reference>
<evidence type="ECO:0000313" key="3">
    <source>
        <dbReference type="Proteomes" id="UP000324974"/>
    </source>
</evidence>
<gene>
    <name evidence="2" type="ORF">PX52LOC_01089</name>
</gene>
<accession>A0A5C1A528</accession>
<keyword evidence="1" id="KW-0732">Signal</keyword>
<organism evidence="2 3">
    <name type="scientific">Limnoglobus roseus</name>
    <dbReference type="NCBI Taxonomy" id="2598579"/>
    <lineage>
        <taxon>Bacteria</taxon>
        <taxon>Pseudomonadati</taxon>
        <taxon>Planctomycetota</taxon>
        <taxon>Planctomycetia</taxon>
        <taxon>Gemmatales</taxon>
        <taxon>Gemmataceae</taxon>
        <taxon>Limnoglobus</taxon>
    </lineage>
</organism>
<evidence type="ECO:0000256" key="1">
    <source>
        <dbReference type="SAM" id="SignalP"/>
    </source>
</evidence>
<dbReference type="EMBL" id="CP042425">
    <property type="protein sequence ID" value="QEL14219.1"/>
    <property type="molecule type" value="Genomic_DNA"/>
</dbReference>
<dbReference type="OrthoDB" id="9990845at2"/>
<evidence type="ECO:0000313" key="2">
    <source>
        <dbReference type="EMBL" id="QEL14219.1"/>
    </source>
</evidence>
<feature type="chain" id="PRO_5022851423" description="PEP-CTERM sorting domain-containing protein" evidence="1">
    <location>
        <begin position="30"/>
        <end position="249"/>
    </location>
</feature>
<dbReference type="KEGG" id="lrs:PX52LOC_01089"/>
<sequence length="249" mass="25145">MTFVRALSFRRAVVAIAAFVVGAVGQAKADFVLDDFSQPTTGTFYQITAQNGNPFNLTTNLGTPPTLGVSVTRSATVSVTTGLSPNAASGTIGAGSFEVSTAANSTAVATLAYSFSAPADFTTTGVNALSVNFSNSDLGVPYSFRITDGTNTATISGLATAGPGTYTTSLSAFSGVNLAAVTGFEVLLNQDPSGALASKSSADFIIGNVSVVQEVPPPPTNDVPAPPAVFLALAALPVLGLRRKLTKKA</sequence>